<evidence type="ECO:0000313" key="10">
    <source>
        <dbReference type="Proteomes" id="UP000283576"/>
    </source>
</evidence>
<comment type="similarity">
    <text evidence="2">In the C-terminal section; belongs to the class-I pyridoxal-phosphate-dependent aminotransferase family.</text>
</comment>
<dbReference type="Gene3D" id="3.40.640.10">
    <property type="entry name" value="Type I PLP-dependent aspartate aminotransferase-like (Major domain)"/>
    <property type="match status" value="1"/>
</dbReference>
<dbReference type="PANTHER" id="PTHR46577">
    <property type="entry name" value="HTH-TYPE TRANSCRIPTIONAL REGULATORY PROTEIN GABR"/>
    <property type="match status" value="1"/>
</dbReference>
<evidence type="ECO:0000256" key="3">
    <source>
        <dbReference type="ARBA" id="ARBA00022576"/>
    </source>
</evidence>
<dbReference type="InterPro" id="IPR000524">
    <property type="entry name" value="Tscrpt_reg_HTH_GntR"/>
</dbReference>
<dbReference type="GO" id="GO:0003677">
    <property type="term" value="F:DNA binding"/>
    <property type="evidence" value="ECO:0007669"/>
    <property type="project" value="UniProtKB-KW"/>
</dbReference>
<dbReference type="InterPro" id="IPR051446">
    <property type="entry name" value="HTH_trans_reg/aminotransferase"/>
</dbReference>
<dbReference type="GO" id="GO:0008483">
    <property type="term" value="F:transaminase activity"/>
    <property type="evidence" value="ECO:0007669"/>
    <property type="project" value="UniProtKB-KW"/>
</dbReference>
<evidence type="ECO:0000259" key="8">
    <source>
        <dbReference type="PROSITE" id="PS50949"/>
    </source>
</evidence>
<feature type="domain" description="HTH gntR-type" evidence="8">
    <location>
        <begin position="1"/>
        <end position="68"/>
    </location>
</feature>
<dbReference type="PANTHER" id="PTHR46577:SF1">
    <property type="entry name" value="HTH-TYPE TRANSCRIPTIONAL REGULATORY PROTEIN GABR"/>
    <property type="match status" value="1"/>
</dbReference>
<dbReference type="SUPFAM" id="SSF46785">
    <property type="entry name" value="Winged helix' DNA-binding domain"/>
    <property type="match status" value="1"/>
</dbReference>
<dbReference type="RefSeq" id="WP_119624515.1">
    <property type="nucleotide sequence ID" value="NZ_QXRZ01000004.1"/>
</dbReference>
<keyword evidence="3 9" id="KW-0032">Aminotransferase</keyword>
<dbReference type="Pfam" id="PF00392">
    <property type="entry name" value="GntR"/>
    <property type="match status" value="1"/>
</dbReference>
<evidence type="ECO:0000313" key="9">
    <source>
        <dbReference type="EMBL" id="RIL42642.1"/>
    </source>
</evidence>
<comment type="cofactor">
    <cofactor evidence="1">
        <name>pyridoxal 5'-phosphate</name>
        <dbReference type="ChEBI" id="CHEBI:597326"/>
    </cofactor>
</comment>
<dbReference type="Gene3D" id="3.90.1150.10">
    <property type="entry name" value="Aspartate Aminotransferase, domain 1"/>
    <property type="match status" value="1"/>
</dbReference>
<evidence type="ECO:0000256" key="4">
    <source>
        <dbReference type="ARBA" id="ARBA00022898"/>
    </source>
</evidence>
<dbReference type="AlphaFoldDB" id="A0A418HNL1"/>
<dbReference type="InterPro" id="IPR015421">
    <property type="entry name" value="PyrdxlP-dep_Trfase_major"/>
</dbReference>
<dbReference type="PROSITE" id="PS50949">
    <property type="entry name" value="HTH_GNTR"/>
    <property type="match status" value="1"/>
</dbReference>
<comment type="caution">
    <text evidence="9">The sequence shown here is derived from an EMBL/GenBank/DDBJ whole genome shotgun (WGS) entry which is preliminary data.</text>
</comment>
<dbReference type="Proteomes" id="UP000283576">
    <property type="component" value="Unassembled WGS sequence"/>
</dbReference>
<keyword evidence="5" id="KW-0805">Transcription regulation</keyword>
<dbReference type="CDD" id="cd00609">
    <property type="entry name" value="AAT_like"/>
    <property type="match status" value="1"/>
</dbReference>
<accession>A0A418HNL1</accession>
<protein>
    <submittedName>
        <fullName evidence="9">PLP-dependent aminotransferase family protein</fullName>
    </submittedName>
</protein>
<evidence type="ECO:0000256" key="1">
    <source>
        <dbReference type="ARBA" id="ARBA00001933"/>
    </source>
</evidence>
<keyword evidence="7" id="KW-0804">Transcription</keyword>
<dbReference type="Gene3D" id="1.10.10.10">
    <property type="entry name" value="Winged helix-like DNA-binding domain superfamily/Winged helix DNA-binding domain"/>
    <property type="match status" value="1"/>
</dbReference>
<dbReference type="SMART" id="SM00345">
    <property type="entry name" value="HTH_GNTR"/>
    <property type="match status" value="1"/>
</dbReference>
<sequence>MKYKSVEKYIIELIHNGSLNSGEKIQSIRRLSEEFNCSRSTIIRAYKELEDKHYIYSIAKSGYYVVEHQDNQDSNKENFDFLSAVPDTELIPYKDFQHCMNTAIRSYKKELFAYYNIEGLYSLKEQLKKYLQDFQIFTNTQNIHITTGAQQAINILLNMEFPNDRKNILVEQPTYHGAMEIVKNNKNKVFGIDVTKKIDLFLLEEIFKNHDIKIFYLMTRFQNPTGHSYSEHEKKYIVSLLNKYDVYLIEDDYLGDLDFNNKSHTFYYYDNSNRVIYVKSFSKIYMPGLRIGCAVMPKSLGEKFKNLKFTHDFNSPILSQGALEIYMKNGMFSKHLKKLKLLYQKKIKILLFYCNKYLGRNIRYSVPNNGFFITIYLPVSVDSTQITNTLNANNVHVKDCKDMYLNFNNQYNSIRLCASSIKIDKIEKGIKLIAQTVENMKIN</sequence>
<evidence type="ECO:0000256" key="2">
    <source>
        <dbReference type="ARBA" id="ARBA00005384"/>
    </source>
</evidence>
<dbReference type="GO" id="GO:0030170">
    <property type="term" value="F:pyridoxal phosphate binding"/>
    <property type="evidence" value="ECO:0007669"/>
    <property type="project" value="InterPro"/>
</dbReference>
<keyword evidence="9" id="KW-0808">Transferase</keyword>
<dbReference type="InterPro" id="IPR015422">
    <property type="entry name" value="PyrdxlP-dep_Trfase_small"/>
</dbReference>
<dbReference type="InterPro" id="IPR036390">
    <property type="entry name" value="WH_DNA-bd_sf"/>
</dbReference>
<dbReference type="InterPro" id="IPR015424">
    <property type="entry name" value="PyrdxlP-dep_Trfase"/>
</dbReference>
<dbReference type="EMBL" id="QXRZ01000004">
    <property type="protein sequence ID" value="RIL42642.1"/>
    <property type="molecule type" value="Genomic_DNA"/>
</dbReference>
<reference evidence="9 10" key="1">
    <citation type="journal article" date="2016" name="Front. Microbiol.">
        <title>Comprehensive Phylogenetic Analysis of Bovine Non-aureus Staphylococci Species Based on Whole-Genome Sequencing.</title>
        <authorList>
            <person name="Naushad S."/>
            <person name="Barkema H.W."/>
            <person name="Luby C."/>
            <person name="Condas L.A."/>
            <person name="Nobrega D.B."/>
            <person name="Carson D.A."/>
            <person name="De Buck J."/>
        </authorList>
    </citation>
    <scope>NUCLEOTIDE SEQUENCE [LARGE SCALE GENOMIC DNA]</scope>
    <source>
        <strain evidence="9 10">SNUC 1388</strain>
    </source>
</reference>
<evidence type="ECO:0000256" key="6">
    <source>
        <dbReference type="ARBA" id="ARBA00023125"/>
    </source>
</evidence>
<dbReference type="SUPFAM" id="SSF53383">
    <property type="entry name" value="PLP-dependent transferases"/>
    <property type="match status" value="1"/>
</dbReference>
<name>A0A418HNL1_STAGA</name>
<gene>
    <name evidence="9" type="ORF">BUZ01_07200</name>
</gene>
<dbReference type="InterPro" id="IPR004839">
    <property type="entry name" value="Aminotransferase_I/II_large"/>
</dbReference>
<keyword evidence="6" id="KW-0238">DNA-binding</keyword>
<dbReference type="GO" id="GO:0003700">
    <property type="term" value="F:DNA-binding transcription factor activity"/>
    <property type="evidence" value="ECO:0007669"/>
    <property type="project" value="InterPro"/>
</dbReference>
<proteinExistence type="inferred from homology"/>
<dbReference type="Pfam" id="PF00155">
    <property type="entry name" value="Aminotran_1_2"/>
    <property type="match status" value="1"/>
</dbReference>
<dbReference type="InterPro" id="IPR036388">
    <property type="entry name" value="WH-like_DNA-bd_sf"/>
</dbReference>
<dbReference type="CDD" id="cd07377">
    <property type="entry name" value="WHTH_GntR"/>
    <property type="match status" value="1"/>
</dbReference>
<evidence type="ECO:0000256" key="7">
    <source>
        <dbReference type="ARBA" id="ARBA00023163"/>
    </source>
</evidence>
<organism evidence="9 10">
    <name type="scientific">Staphylococcus gallinarum</name>
    <dbReference type="NCBI Taxonomy" id="1293"/>
    <lineage>
        <taxon>Bacteria</taxon>
        <taxon>Bacillati</taxon>
        <taxon>Bacillota</taxon>
        <taxon>Bacilli</taxon>
        <taxon>Bacillales</taxon>
        <taxon>Staphylococcaceae</taxon>
        <taxon>Staphylococcus</taxon>
    </lineage>
</organism>
<keyword evidence="4" id="KW-0663">Pyridoxal phosphate</keyword>
<evidence type="ECO:0000256" key="5">
    <source>
        <dbReference type="ARBA" id="ARBA00023015"/>
    </source>
</evidence>